<reference evidence="2 3" key="1">
    <citation type="submission" date="2020-02" db="EMBL/GenBank/DDBJ databases">
        <title>Genome sequences of Thiorhodococcus mannitoliphagus and Thiorhodococcus minor, purple sulfur photosynthetic bacteria in the gammaproteobacterial family, Chromatiaceae.</title>
        <authorList>
            <person name="Aviles F.A."/>
            <person name="Meyer T.E."/>
            <person name="Kyndt J.A."/>
        </authorList>
    </citation>
    <scope>NUCLEOTIDE SEQUENCE [LARGE SCALE GENOMIC DNA]</scope>
    <source>
        <strain evidence="2 3">DSM 11518</strain>
    </source>
</reference>
<gene>
    <name evidence="2" type="ORF">G3446_19310</name>
</gene>
<sequence length="177" mass="19724">MDLLSGELRPRRCPRTLHHPGPNPRVGAVADGDTAAAQQQRLAYARITSPMTESEQDYRAAARRCHKDGTLLLEQGRLANASHLFGLGAECALKVLLEGHQGADVKLSHLPELRDHALKCLRRRRDGAVQQLLNSDTYMLGWRIDNRYWPDAAFSEERCKLHQSHCLRTLGAASLGN</sequence>
<evidence type="ECO:0000256" key="1">
    <source>
        <dbReference type="SAM" id="MobiDB-lite"/>
    </source>
</evidence>
<dbReference type="Proteomes" id="UP000483379">
    <property type="component" value="Unassembled WGS sequence"/>
</dbReference>
<evidence type="ECO:0000313" key="3">
    <source>
        <dbReference type="Proteomes" id="UP000483379"/>
    </source>
</evidence>
<proteinExistence type="predicted"/>
<feature type="region of interest" description="Disordered" evidence="1">
    <location>
        <begin position="1"/>
        <end position="26"/>
    </location>
</feature>
<dbReference type="AlphaFoldDB" id="A0A6M0K2M2"/>
<comment type="caution">
    <text evidence="2">The sequence shown here is derived from an EMBL/GenBank/DDBJ whole genome shotgun (WGS) entry which is preliminary data.</text>
</comment>
<evidence type="ECO:0000313" key="2">
    <source>
        <dbReference type="EMBL" id="NEV64006.1"/>
    </source>
</evidence>
<organism evidence="2 3">
    <name type="scientific">Thiorhodococcus minor</name>
    <dbReference type="NCBI Taxonomy" id="57489"/>
    <lineage>
        <taxon>Bacteria</taxon>
        <taxon>Pseudomonadati</taxon>
        <taxon>Pseudomonadota</taxon>
        <taxon>Gammaproteobacteria</taxon>
        <taxon>Chromatiales</taxon>
        <taxon>Chromatiaceae</taxon>
        <taxon>Thiorhodococcus</taxon>
    </lineage>
</organism>
<protein>
    <recommendedName>
        <fullName evidence="4">HEPN domain-containing protein</fullName>
    </recommendedName>
</protein>
<keyword evidence="3" id="KW-1185">Reference proteome</keyword>
<evidence type="ECO:0008006" key="4">
    <source>
        <dbReference type="Google" id="ProtNLM"/>
    </source>
</evidence>
<dbReference type="EMBL" id="JAAIJQ010000070">
    <property type="protein sequence ID" value="NEV64006.1"/>
    <property type="molecule type" value="Genomic_DNA"/>
</dbReference>
<name>A0A6M0K2M2_9GAMM</name>
<accession>A0A6M0K2M2</accession>